<accession>A0A915I2A6</accession>
<sequence>MLQMYQVKGPKTTLLVGYAILEDLVSIFSVHRCRKSTNGHDLSDVIRASINDGNQGRYYDLSIMTKQMMGSQEALSWEGETFCDAVGAQLPVESELQEEGWMMT</sequence>
<name>A0A915I2A6_ROMCU</name>
<keyword evidence="1" id="KW-1185">Reference proteome</keyword>
<organism evidence="1 2">
    <name type="scientific">Romanomermis culicivorax</name>
    <name type="common">Nematode worm</name>
    <dbReference type="NCBI Taxonomy" id="13658"/>
    <lineage>
        <taxon>Eukaryota</taxon>
        <taxon>Metazoa</taxon>
        <taxon>Ecdysozoa</taxon>
        <taxon>Nematoda</taxon>
        <taxon>Enoplea</taxon>
        <taxon>Dorylaimia</taxon>
        <taxon>Mermithida</taxon>
        <taxon>Mermithoidea</taxon>
        <taxon>Mermithidae</taxon>
        <taxon>Romanomermis</taxon>
    </lineage>
</organism>
<evidence type="ECO:0000313" key="1">
    <source>
        <dbReference type="Proteomes" id="UP000887565"/>
    </source>
</evidence>
<proteinExistence type="predicted"/>
<protein>
    <submittedName>
        <fullName evidence="2">Uncharacterized protein</fullName>
    </submittedName>
</protein>
<dbReference type="Proteomes" id="UP000887565">
    <property type="component" value="Unplaced"/>
</dbReference>
<reference evidence="2" key="1">
    <citation type="submission" date="2022-11" db="UniProtKB">
        <authorList>
            <consortium name="WormBaseParasite"/>
        </authorList>
    </citation>
    <scope>IDENTIFICATION</scope>
</reference>
<dbReference type="AlphaFoldDB" id="A0A915I2A6"/>
<dbReference type="WBParaSite" id="nRc.2.0.1.t07960-RA">
    <property type="protein sequence ID" value="nRc.2.0.1.t07960-RA"/>
    <property type="gene ID" value="nRc.2.0.1.g07960"/>
</dbReference>
<evidence type="ECO:0000313" key="2">
    <source>
        <dbReference type="WBParaSite" id="nRc.2.0.1.t07960-RA"/>
    </source>
</evidence>